<evidence type="ECO:0000313" key="2">
    <source>
        <dbReference type="EMBL" id="CAA2102967.1"/>
    </source>
</evidence>
<proteinExistence type="predicted"/>
<dbReference type="AlphaFoldDB" id="A0A679J4W2"/>
<accession>A0A679J4W2</accession>
<dbReference type="EMBL" id="LR743507">
    <property type="protein sequence ID" value="CAA2102967.1"/>
    <property type="molecule type" value="Genomic_DNA"/>
</dbReference>
<evidence type="ECO:0000256" key="1">
    <source>
        <dbReference type="SAM" id="MobiDB-lite"/>
    </source>
</evidence>
<reference evidence="2" key="1">
    <citation type="submission" date="2019-12" db="EMBL/GenBank/DDBJ databases">
        <authorList>
            <person name="Cremers G."/>
        </authorList>
    </citation>
    <scope>NUCLEOTIDE SEQUENCE</scope>
    <source>
        <strain evidence="2">Vvax</strain>
    </source>
</reference>
<evidence type="ECO:0008006" key="3">
    <source>
        <dbReference type="Google" id="ProtNLM"/>
    </source>
</evidence>
<gene>
    <name evidence="2" type="ORF">VVAX_02021</name>
</gene>
<organism evidence="2">
    <name type="scientific">Variovorax paradoxus</name>
    <dbReference type="NCBI Taxonomy" id="34073"/>
    <lineage>
        <taxon>Bacteria</taxon>
        <taxon>Pseudomonadati</taxon>
        <taxon>Pseudomonadota</taxon>
        <taxon>Betaproteobacteria</taxon>
        <taxon>Burkholderiales</taxon>
        <taxon>Comamonadaceae</taxon>
        <taxon>Variovorax</taxon>
    </lineage>
</organism>
<name>A0A679J4W2_VARPD</name>
<sequence length="139" mass="14340">MAAPVTVPVQRRVEAANEPVFRWKLVAGAASLMAVAAISWTLVGNGSAVPQAGGQLAAAPLQQVQPAVNSVLASVAVNGEQPAANTLTPTRVIVGNGNPQVMLRDPRLDQLLEAHQQAGGASQMPSGFLRNATFEGPTR</sequence>
<protein>
    <recommendedName>
        <fullName evidence="3">Anti-sigma factor</fullName>
    </recommendedName>
</protein>
<feature type="region of interest" description="Disordered" evidence="1">
    <location>
        <begin position="117"/>
        <end position="139"/>
    </location>
</feature>